<name>A0A7S2MBP6_9STRA</name>
<dbReference type="GO" id="GO:0004499">
    <property type="term" value="F:N,N-dimethylaniline monooxygenase activity"/>
    <property type="evidence" value="ECO:0007669"/>
    <property type="project" value="InterPro"/>
</dbReference>
<sequence length="570" mass="64455">MFKRKQKSSKAVAKDGPALDVALIGCGPAGMMFLHALNKSKEAGGSNLPNVTCYERAGSAGGIWRDVPDDDKERKKPENVPVMYDDLWTSTPKELMEFHDYTFNDHFKKDTPSFLPRKDILEYLITRNSVDGALDDVKFNHTVRGVVYDEESKKFSVTVRDDSTSEESTDEFDKVIYAGGIHNGAEKPAELVELLREYTGKVLHSLECAEDFEQHVKDKRIMLIGDSGSGEDLALRAIKLGAEHVYIAARQGEGEASETVSWPSEKVTVVYGPPYKVVKGTTFKCHAVYWSDKKQKFKRDDDEEPVKVKDIDTVVMCTGYDYTCVECLHDDLQLDDEETWSVTKGWKMENNALTITLGSVKPSKELTTGSTCYPEIYRGVLIDNPSMFYITETYDTASTFLDLDVNANLVLAYLTGKIEIPKEKDMIKANQKQLEAEMQVPWLRTPMDGAYREEIAEIPDNHWSENADDERAVALDRMAASVLVKKLARDMKDVKYPLDLGDWKKLNALGEKLIDINIAAVKCRKCIPKEDSEWKTFRDMEQKEFVSLYTENSSCALPGRWMDLDTSTFK</sequence>
<keyword evidence="3" id="KW-0274">FAD</keyword>
<keyword evidence="4" id="KW-0560">Oxidoreductase</keyword>
<evidence type="ECO:0000256" key="3">
    <source>
        <dbReference type="ARBA" id="ARBA00022827"/>
    </source>
</evidence>
<dbReference type="GO" id="GO:0050660">
    <property type="term" value="F:flavin adenine dinucleotide binding"/>
    <property type="evidence" value="ECO:0007669"/>
    <property type="project" value="InterPro"/>
</dbReference>
<dbReference type="SUPFAM" id="SSF51905">
    <property type="entry name" value="FAD/NAD(P)-binding domain"/>
    <property type="match status" value="1"/>
</dbReference>
<accession>A0A7S2MBP6</accession>
<gene>
    <name evidence="5" type="ORF">HTAM1171_LOCUS2076</name>
</gene>
<proteinExistence type="inferred from homology"/>
<evidence type="ECO:0000256" key="4">
    <source>
        <dbReference type="ARBA" id="ARBA00023002"/>
    </source>
</evidence>
<evidence type="ECO:0000256" key="1">
    <source>
        <dbReference type="ARBA" id="ARBA00009183"/>
    </source>
</evidence>
<evidence type="ECO:0000256" key="2">
    <source>
        <dbReference type="ARBA" id="ARBA00022630"/>
    </source>
</evidence>
<dbReference type="Pfam" id="PF00743">
    <property type="entry name" value="FMO-like"/>
    <property type="match status" value="1"/>
</dbReference>
<dbReference type="EMBL" id="HBGV01003390">
    <property type="protein sequence ID" value="CAD9474244.1"/>
    <property type="molecule type" value="Transcribed_RNA"/>
</dbReference>
<evidence type="ECO:0008006" key="6">
    <source>
        <dbReference type="Google" id="ProtNLM"/>
    </source>
</evidence>
<dbReference type="InterPro" id="IPR020946">
    <property type="entry name" value="Flavin_mOase-like"/>
</dbReference>
<keyword evidence="2" id="KW-0285">Flavoprotein</keyword>
<reference evidence="5" key="1">
    <citation type="submission" date="2021-01" db="EMBL/GenBank/DDBJ databases">
        <authorList>
            <person name="Corre E."/>
            <person name="Pelletier E."/>
            <person name="Niang G."/>
            <person name="Scheremetjew M."/>
            <person name="Finn R."/>
            <person name="Kale V."/>
            <person name="Holt S."/>
            <person name="Cochrane G."/>
            <person name="Meng A."/>
            <person name="Brown T."/>
            <person name="Cohen L."/>
        </authorList>
    </citation>
    <scope>NUCLEOTIDE SEQUENCE</scope>
    <source>
        <strain evidence="5">CCMP826</strain>
    </source>
</reference>
<evidence type="ECO:0000313" key="5">
    <source>
        <dbReference type="EMBL" id="CAD9474244.1"/>
    </source>
</evidence>
<dbReference type="InterPro" id="IPR050346">
    <property type="entry name" value="FMO-like"/>
</dbReference>
<organism evidence="5">
    <name type="scientific">Helicotheca tamesis</name>
    <dbReference type="NCBI Taxonomy" id="374047"/>
    <lineage>
        <taxon>Eukaryota</taxon>
        <taxon>Sar</taxon>
        <taxon>Stramenopiles</taxon>
        <taxon>Ochrophyta</taxon>
        <taxon>Bacillariophyta</taxon>
        <taxon>Mediophyceae</taxon>
        <taxon>Lithodesmiophycidae</taxon>
        <taxon>Lithodesmiales</taxon>
        <taxon>Lithodesmiaceae</taxon>
        <taxon>Helicotheca</taxon>
    </lineage>
</organism>
<dbReference type="PANTHER" id="PTHR23023">
    <property type="entry name" value="DIMETHYLANILINE MONOOXYGENASE"/>
    <property type="match status" value="1"/>
</dbReference>
<dbReference type="InterPro" id="IPR036188">
    <property type="entry name" value="FAD/NAD-bd_sf"/>
</dbReference>
<comment type="similarity">
    <text evidence="1">Belongs to the FMO family.</text>
</comment>
<dbReference type="GO" id="GO:0050661">
    <property type="term" value="F:NADP binding"/>
    <property type="evidence" value="ECO:0007669"/>
    <property type="project" value="InterPro"/>
</dbReference>
<dbReference type="AlphaFoldDB" id="A0A7S2MBP6"/>
<dbReference type="Gene3D" id="3.50.50.60">
    <property type="entry name" value="FAD/NAD(P)-binding domain"/>
    <property type="match status" value="2"/>
</dbReference>
<protein>
    <recommendedName>
        <fullName evidence="6">FAD/NAD(P)-binding domain-containing protein</fullName>
    </recommendedName>
</protein>